<feature type="region of interest" description="Disordered" evidence="3">
    <location>
        <begin position="47"/>
        <end position="67"/>
    </location>
</feature>
<dbReference type="InterPro" id="IPR046371">
    <property type="entry name" value="Bcl-2_BH1-3"/>
</dbReference>
<dbReference type="Gene3D" id="1.10.437.10">
    <property type="entry name" value="Blc2-like"/>
    <property type="match status" value="1"/>
</dbReference>
<evidence type="ECO:0000259" key="5">
    <source>
        <dbReference type="SMART" id="SM00337"/>
    </source>
</evidence>
<keyword evidence="4" id="KW-0472">Membrane</keyword>
<dbReference type="InterPro" id="IPR002475">
    <property type="entry name" value="Bcl2-like"/>
</dbReference>
<dbReference type="STRING" id="400727.A0A2T7PJV1"/>
<protein>
    <recommendedName>
        <fullName evidence="5">Bcl-2 Bcl-2 homology region 1-3 domain-containing protein</fullName>
    </recommendedName>
</protein>
<dbReference type="OrthoDB" id="6080198at2759"/>
<dbReference type="GO" id="GO:0008630">
    <property type="term" value="P:intrinsic apoptotic signaling pathway in response to DNA damage"/>
    <property type="evidence" value="ECO:0007669"/>
    <property type="project" value="TreeGrafter"/>
</dbReference>
<proteinExistence type="inferred from homology"/>
<dbReference type="Proteomes" id="UP000245119">
    <property type="component" value="Linkage Group LG3"/>
</dbReference>
<organism evidence="6 7">
    <name type="scientific">Pomacea canaliculata</name>
    <name type="common">Golden apple snail</name>
    <dbReference type="NCBI Taxonomy" id="400727"/>
    <lineage>
        <taxon>Eukaryota</taxon>
        <taxon>Metazoa</taxon>
        <taxon>Spiralia</taxon>
        <taxon>Lophotrochozoa</taxon>
        <taxon>Mollusca</taxon>
        <taxon>Gastropoda</taxon>
        <taxon>Caenogastropoda</taxon>
        <taxon>Architaenioglossa</taxon>
        <taxon>Ampullarioidea</taxon>
        <taxon>Ampullariidae</taxon>
        <taxon>Pomacea</taxon>
    </lineage>
</organism>
<dbReference type="CDD" id="cd06845">
    <property type="entry name" value="Bcl-2_like"/>
    <property type="match status" value="1"/>
</dbReference>
<dbReference type="SMART" id="SM00337">
    <property type="entry name" value="BCL"/>
    <property type="match status" value="1"/>
</dbReference>
<evidence type="ECO:0000313" key="6">
    <source>
        <dbReference type="EMBL" id="PVD33709.1"/>
    </source>
</evidence>
<keyword evidence="4" id="KW-0812">Transmembrane</keyword>
<dbReference type="PANTHER" id="PTHR11256">
    <property type="entry name" value="BCL-2 RELATED"/>
    <property type="match status" value="1"/>
</dbReference>
<dbReference type="PANTHER" id="PTHR11256:SF56">
    <property type="entry name" value="BCL-2 BCL-2 HOMOLOGY REGION 1-3 DOMAIN-CONTAINING PROTEIN"/>
    <property type="match status" value="1"/>
</dbReference>
<dbReference type="EMBL" id="PZQS01000003">
    <property type="protein sequence ID" value="PVD33709.1"/>
    <property type="molecule type" value="Genomic_DNA"/>
</dbReference>
<dbReference type="GO" id="GO:0051400">
    <property type="term" value="F:BH domain binding"/>
    <property type="evidence" value="ECO:0007669"/>
    <property type="project" value="TreeGrafter"/>
</dbReference>
<gene>
    <name evidence="6" type="ORF">C0Q70_04969</name>
</gene>
<keyword evidence="7" id="KW-1185">Reference proteome</keyword>
<comment type="similarity">
    <text evidence="1">Belongs to the Bcl-2 family.</text>
</comment>
<dbReference type="Pfam" id="PF00452">
    <property type="entry name" value="Bcl-2"/>
    <property type="match status" value="1"/>
</dbReference>
<dbReference type="SUPFAM" id="SSF56854">
    <property type="entry name" value="Bcl-2 inhibitors of programmed cell death"/>
    <property type="match status" value="1"/>
</dbReference>
<reference evidence="6 7" key="1">
    <citation type="submission" date="2018-04" db="EMBL/GenBank/DDBJ databases">
        <title>The genome of golden apple snail Pomacea canaliculata provides insight into stress tolerance and invasive adaptation.</title>
        <authorList>
            <person name="Liu C."/>
            <person name="Liu B."/>
            <person name="Ren Y."/>
            <person name="Zhang Y."/>
            <person name="Wang H."/>
            <person name="Li S."/>
            <person name="Jiang F."/>
            <person name="Yin L."/>
            <person name="Zhang G."/>
            <person name="Qian W."/>
            <person name="Fan W."/>
        </authorList>
    </citation>
    <scope>NUCLEOTIDE SEQUENCE [LARGE SCALE GENOMIC DNA]</scope>
    <source>
        <strain evidence="6">SZHN2017</strain>
        <tissue evidence="6">Muscle</tissue>
    </source>
</reference>
<dbReference type="GO" id="GO:0015267">
    <property type="term" value="F:channel activity"/>
    <property type="evidence" value="ECO:0007669"/>
    <property type="project" value="TreeGrafter"/>
</dbReference>
<feature type="domain" description="Bcl-2 Bcl-2 homology region 1-3" evidence="5">
    <location>
        <begin position="121"/>
        <end position="214"/>
    </location>
</feature>
<dbReference type="GO" id="GO:0001836">
    <property type="term" value="P:release of cytochrome c from mitochondria"/>
    <property type="evidence" value="ECO:0007669"/>
    <property type="project" value="TreeGrafter"/>
</dbReference>
<dbReference type="GO" id="GO:0097192">
    <property type="term" value="P:extrinsic apoptotic signaling pathway in absence of ligand"/>
    <property type="evidence" value="ECO:0007669"/>
    <property type="project" value="TreeGrafter"/>
</dbReference>
<evidence type="ECO:0000256" key="1">
    <source>
        <dbReference type="ARBA" id="ARBA00009458"/>
    </source>
</evidence>
<keyword evidence="2" id="KW-0053">Apoptosis</keyword>
<comment type="caution">
    <text evidence="6">The sequence shown here is derived from an EMBL/GenBank/DDBJ whole genome shotgun (WGS) entry which is preliminary data.</text>
</comment>
<dbReference type="GO" id="GO:0008053">
    <property type="term" value="P:mitochondrial fusion"/>
    <property type="evidence" value="ECO:0007669"/>
    <property type="project" value="TreeGrafter"/>
</dbReference>
<dbReference type="GO" id="GO:0042981">
    <property type="term" value="P:regulation of apoptotic process"/>
    <property type="evidence" value="ECO:0007669"/>
    <property type="project" value="InterPro"/>
</dbReference>
<accession>A0A2T7PJV1</accession>
<evidence type="ECO:0000256" key="3">
    <source>
        <dbReference type="SAM" id="MobiDB-lite"/>
    </source>
</evidence>
<name>A0A2T7PJV1_POMCA</name>
<dbReference type="AlphaFoldDB" id="A0A2T7PJV1"/>
<dbReference type="GO" id="GO:0005741">
    <property type="term" value="C:mitochondrial outer membrane"/>
    <property type="evidence" value="ECO:0007669"/>
    <property type="project" value="TreeGrafter"/>
</dbReference>
<dbReference type="PRINTS" id="PR01862">
    <property type="entry name" value="BCL2FAMILY"/>
</dbReference>
<sequence length="249" mass="28296">MSLSSAAPGKELYQDGFSLWPGEAGRTTRQLAPPKVVERIMASKVQPPSAFFSSEEEKKTRKKHLSTDDVTNQGRYLLNNFIHERMVRDGIINTPGVDELQEPGTPCGPPMDHSREIARALRFIGDELDKDHKIQELVKKVPPEAERRVFLSVASKIFEDGVFNWGRVVALFYFAYKVCIKALDRIPLIRAIINLIMDFIRDRVAQWIIERGGWEAIREYFGSTWGQISLVAGASIMFVGAVYLMKTWH</sequence>
<dbReference type="InterPro" id="IPR036834">
    <property type="entry name" value="Bcl-2-like_sf"/>
</dbReference>
<dbReference type="InterPro" id="IPR026298">
    <property type="entry name" value="Bcl-2_fam"/>
</dbReference>
<evidence type="ECO:0000256" key="4">
    <source>
        <dbReference type="SAM" id="Phobius"/>
    </source>
</evidence>
<evidence type="ECO:0000313" key="7">
    <source>
        <dbReference type="Proteomes" id="UP000245119"/>
    </source>
</evidence>
<dbReference type="PROSITE" id="PS50062">
    <property type="entry name" value="BCL2_FAMILY"/>
    <property type="match status" value="1"/>
</dbReference>
<evidence type="ECO:0000256" key="2">
    <source>
        <dbReference type="ARBA" id="ARBA00022703"/>
    </source>
</evidence>
<feature type="transmembrane region" description="Helical" evidence="4">
    <location>
        <begin position="225"/>
        <end position="245"/>
    </location>
</feature>
<keyword evidence="4" id="KW-1133">Transmembrane helix</keyword>